<dbReference type="InterPro" id="IPR020076">
    <property type="entry name" value="DUF2768"/>
</dbReference>
<dbReference type="Proteomes" id="UP000051888">
    <property type="component" value="Unassembled WGS sequence"/>
</dbReference>
<sequence length="67" mass="7391">MSLSMLKMWISIAAMGIMAIAMVTIYVSRYKLKSKAFKFITALVAYICLIVGGLMMFYVVLSGPTDS</sequence>
<proteinExistence type="predicted"/>
<accession>A0A0Q3TIC8</accession>
<feature type="transmembrane region" description="Helical" evidence="1">
    <location>
        <begin position="39"/>
        <end position="61"/>
    </location>
</feature>
<keyword evidence="1" id="KW-0472">Membrane</keyword>
<evidence type="ECO:0000313" key="2">
    <source>
        <dbReference type="EMBL" id="KQL53696.1"/>
    </source>
</evidence>
<reference evidence="2 3" key="1">
    <citation type="submission" date="2015-09" db="EMBL/GenBank/DDBJ databases">
        <title>Genome sequencing project for genomic taxonomy and phylogenomics of Bacillus-like bacteria.</title>
        <authorList>
            <person name="Liu B."/>
            <person name="Wang J."/>
            <person name="Zhu Y."/>
            <person name="Liu G."/>
            <person name="Chen Q."/>
            <person name="Chen Z."/>
            <person name="Lan J."/>
            <person name="Che J."/>
            <person name="Ge C."/>
            <person name="Shi H."/>
            <person name="Pan Z."/>
            <person name="Liu X."/>
        </authorList>
    </citation>
    <scope>NUCLEOTIDE SEQUENCE [LARGE SCALE GENOMIC DNA]</scope>
    <source>
        <strain evidence="2 3">LMG 18435</strain>
    </source>
</reference>
<dbReference type="AlphaFoldDB" id="A0A0Q3TIC8"/>
<evidence type="ECO:0008006" key="4">
    <source>
        <dbReference type="Google" id="ProtNLM"/>
    </source>
</evidence>
<dbReference type="RefSeq" id="WP_055739430.1">
    <property type="nucleotide sequence ID" value="NZ_JAAIWL010000013.1"/>
</dbReference>
<comment type="caution">
    <text evidence="2">The sequence shown here is derived from an EMBL/GenBank/DDBJ whole genome shotgun (WGS) entry which is preliminary data.</text>
</comment>
<keyword evidence="3" id="KW-1185">Reference proteome</keyword>
<dbReference type="Pfam" id="PF10966">
    <property type="entry name" value="DUF2768"/>
    <property type="match status" value="1"/>
</dbReference>
<keyword evidence="1" id="KW-1133">Transmembrane helix</keyword>
<keyword evidence="1" id="KW-0812">Transmembrane</keyword>
<dbReference type="OrthoDB" id="2476435at2"/>
<gene>
    <name evidence="2" type="ORF">AN964_09410</name>
</gene>
<feature type="transmembrane region" description="Helical" evidence="1">
    <location>
        <begin position="6"/>
        <end position="27"/>
    </location>
</feature>
<dbReference type="STRING" id="157838.AN964_09410"/>
<protein>
    <recommendedName>
        <fullName evidence="4">DUF2768 domain-containing protein</fullName>
    </recommendedName>
</protein>
<name>A0A0Q3TIC8_9BACI</name>
<evidence type="ECO:0000256" key="1">
    <source>
        <dbReference type="SAM" id="Phobius"/>
    </source>
</evidence>
<dbReference type="EMBL" id="LJJC01000004">
    <property type="protein sequence ID" value="KQL53696.1"/>
    <property type="molecule type" value="Genomic_DNA"/>
</dbReference>
<dbReference type="PATRIC" id="fig|157838.3.peg.2067"/>
<organism evidence="2 3">
    <name type="scientific">Heyndrickxia shackletonii</name>
    <dbReference type="NCBI Taxonomy" id="157838"/>
    <lineage>
        <taxon>Bacteria</taxon>
        <taxon>Bacillati</taxon>
        <taxon>Bacillota</taxon>
        <taxon>Bacilli</taxon>
        <taxon>Bacillales</taxon>
        <taxon>Bacillaceae</taxon>
        <taxon>Heyndrickxia</taxon>
    </lineage>
</organism>
<evidence type="ECO:0000313" key="3">
    <source>
        <dbReference type="Proteomes" id="UP000051888"/>
    </source>
</evidence>